<dbReference type="STRING" id="946122.A0A0C2TVZ9"/>
<dbReference type="GO" id="GO:0003714">
    <property type="term" value="F:transcription corepressor activity"/>
    <property type="evidence" value="ECO:0007669"/>
    <property type="project" value="InterPro"/>
</dbReference>
<sequence length="1186" mass="134162">MPKSSTPRPPQENARPLNVTDALSYLDAVKVQFHDKPEVYNHFLDIMKDFKGGVIDTPGVIQRVSRLFLGYPTLIQGFNTFLPVGYRIDISDPLDSNTITVTTPLGTTTQSINGAFNIQRGSLPLGYGAASNLMGGTLSRSLTPHALHIHAQAPFDRAYSPGFQNPQTTAAASFLGNLNGRDQVGKQPAGEFNHAIQYLNKIKARYADDNNTYKQFLDILQTYQKEQRNIQDVYLQVQLLFKEAPELMDEFRDFLPEAASVVPGQNGVVILPQPRGHLGAANGWNAPDVSAPTASKKAVPPSRRRKRPAEKDTTPGPSDRLGQGRNKKMKYQQKPIDSFSYVDARSPQLVQPQGQLSTMQSNAQLIQAQHNQFSHIAGPIGTPADKLLFFDRAKRTLDRDVYEEFLKLLSLFSKEIINIKTLIDRVNVFFDGDLMVEFKDLLGWDERLESVEYGPPGSVRTGPPEALQAQPADDGEGPSYRRLPDSEIRLACSGRDELCRSVLNDGWVSHPTWASEEAGFLAHKKNQFEEALHKSEEERYEYHVHLEALSRTIAVLDPLNARIEEMSNEDKSAFKLKADFGGPSKSVYHRILKKIYGRDGGAEVISALQECPSVAMPVVIARLKQKDEEWRRAQREWSRTWREVDSKNFYKSLDHQGISFKANDKKNITAKHFVADIEAIKAQQLAEWEQSGQSYMTHGSVGFQLEYSFQDTSVLFDSLKMVYSFLDRSGAQYSPQERGAVEKFLRVFIPLLCMQPVAEFNAECGPLEGGGQDEDLMCLLDFQPPAPVADGTHSGGRRSAGSSNGGNNFIGVAANDLRRKLLKTAQERSESRRGSPRGSRATSPTNSLKRRAECQEFDGKDVWIEECNPSNEDSKRSEVDRPFIANTTFYTLLRLLQLLYSRLLMCKEIGIQLAREKHASLMANRVAVDLGLDDPNGPSVVLTQTMEVLGERNTGTSCNVVYRYLLSACEKLFDNELDQVTFEEHMRWFFGTKAYQLFTIDKLITALVKQVQTILADTKCQDLWLFLQSQGSETITKQDVVRYRREAEKHVGTDDHLYKVQWVRETKKIRVYLIGPDDASVDSDGSDGGRWREYVSTYVSTYPTEWLPEARQSRVFLRRNAHEDKGVRWENGMRMRISESRYRIMFERGSEEMVWRQRPEGERTGLEERARKRILEGRRRMEALSA</sequence>
<dbReference type="OrthoDB" id="10265969at2759"/>
<dbReference type="InterPro" id="IPR003822">
    <property type="entry name" value="PAH"/>
</dbReference>
<dbReference type="Pfam" id="PF02671">
    <property type="entry name" value="PAH"/>
    <property type="match status" value="3"/>
</dbReference>
<keyword evidence="9" id="KW-1185">Reference proteome</keyword>
<dbReference type="FunFam" id="1.20.1160.11:FF:000003">
    <property type="entry name" value="Paired amphipathic helix SIN3-like protein"/>
    <property type="match status" value="1"/>
</dbReference>
<dbReference type="PANTHER" id="PTHR12346:SF0">
    <property type="entry name" value="SIN3A, ISOFORM G"/>
    <property type="match status" value="1"/>
</dbReference>
<keyword evidence="2" id="KW-0678">Repressor</keyword>
<feature type="region of interest" description="Disordered" evidence="6">
    <location>
        <begin position="825"/>
        <end position="851"/>
    </location>
</feature>
<evidence type="ECO:0000313" key="8">
    <source>
        <dbReference type="EMBL" id="KIL71574.1"/>
    </source>
</evidence>
<dbReference type="InterPro" id="IPR013194">
    <property type="entry name" value="HDAC_interact_dom"/>
</dbReference>
<feature type="region of interest" description="Disordered" evidence="6">
    <location>
        <begin position="281"/>
        <end position="331"/>
    </location>
</feature>
<accession>A0A0C2TVZ9</accession>
<dbReference type="Pfam" id="PF16879">
    <property type="entry name" value="Sin3a_C"/>
    <property type="match status" value="1"/>
</dbReference>
<dbReference type="GO" id="GO:0010628">
    <property type="term" value="P:positive regulation of gene expression"/>
    <property type="evidence" value="ECO:0007669"/>
    <property type="project" value="UniProtKB-ARBA"/>
</dbReference>
<evidence type="ECO:0000256" key="3">
    <source>
        <dbReference type="ARBA" id="ARBA00022737"/>
    </source>
</evidence>
<dbReference type="EMBL" id="KN818222">
    <property type="protein sequence ID" value="KIL71574.1"/>
    <property type="molecule type" value="Genomic_DNA"/>
</dbReference>
<dbReference type="HOGENOM" id="CLU_001360_2_2_1"/>
<dbReference type="InterPro" id="IPR031693">
    <property type="entry name" value="Sin3_C"/>
</dbReference>
<dbReference type="FunFam" id="1.20.1160.11:FF:000001">
    <property type="entry name" value="Paired amphipathic helix protein Sin3"/>
    <property type="match status" value="1"/>
</dbReference>
<proteinExistence type="predicted"/>
<dbReference type="Gene3D" id="1.20.1160.11">
    <property type="entry name" value="Paired amphipathic helix"/>
    <property type="match status" value="3"/>
</dbReference>
<keyword evidence="3" id="KW-0677">Repeat</keyword>
<dbReference type="InParanoid" id="A0A0C2TVZ9"/>
<dbReference type="PANTHER" id="PTHR12346">
    <property type="entry name" value="SIN3B-RELATED"/>
    <property type="match status" value="1"/>
</dbReference>
<reference evidence="8 9" key="1">
    <citation type="submission" date="2014-04" db="EMBL/GenBank/DDBJ databases">
        <title>Evolutionary Origins and Diversification of the Mycorrhizal Mutualists.</title>
        <authorList>
            <consortium name="DOE Joint Genome Institute"/>
            <consortium name="Mycorrhizal Genomics Consortium"/>
            <person name="Kohler A."/>
            <person name="Kuo A."/>
            <person name="Nagy L.G."/>
            <person name="Floudas D."/>
            <person name="Copeland A."/>
            <person name="Barry K.W."/>
            <person name="Cichocki N."/>
            <person name="Veneault-Fourrey C."/>
            <person name="LaButti K."/>
            <person name="Lindquist E.A."/>
            <person name="Lipzen A."/>
            <person name="Lundell T."/>
            <person name="Morin E."/>
            <person name="Murat C."/>
            <person name="Riley R."/>
            <person name="Ohm R."/>
            <person name="Sun H."/>
            <person name="Tunlid A."/>
            <person name="Henrissat B."/>
            <person name="Grigoriev I.V."/>
            <person name="Hibbett D.S."/>
            <person name="Martin F."/>
        </authorList>
    </citation>
    <scope>NUCLEOTIDE SEQUENCE [LARGE SCALE GENOMIC DNA]</scope>
    <source>
        <strain evidence="8 9">Koide BX008</strain>
    </source>
</reference>
<feature type="region of interest" description="Disordered" evidence="6">
    <location>
        <begin position="788"/>
        <end position="807"/>
    </location>
</feature>
<evidence type="ECO:0000256" key="4">
    <source>
        <dbReference type="ARBA" id="ARBA00023242"/>
    </source>
</evidence>
<evidence type="ECO:0000259" key="7">
    <source>
        <dbReference type="SMART" id="SM00761"/>
    </source>
</evidence>
<dbReference type="GO" id="GO:0000122">
    <property type="term" value="P:negative regulation of transcription by RNA polymerase II"/>
    <property type="evidence" value="ECO:0007669"/>
    <property type="project" value="TreeGrafter"/>
</dbReference>
<feature type="domain" description="Histone deacetylase interacting" evidence="7">
    <location>
        <begin position="474"/>
        <end position="573"/>
    </location>
</feature>
<dbReference type="AlphaFoldDB" id="A0A0C2TVZ9"/>
<dbReference type="InterPro" id="IPR039774">
    <property type="entry name" value="Sin3-like"/>
</dbReference>
<gene>
    <name evidence="8" type="ORF">M378DRAFT_182961</name>
</gene>
<feature type="region of interest" description="Disordered" evidence="6">
    <location>
        <begin position="453"/>
        <end position="482"/>
    </location>
</feature>
<keyword evidence="4 5" id="KW-0539">Nucleus</keyword>
<evidence type="ECO:0000256" key="2">
    <source>
        <dbReference type="ARBA" id="ARBA00022491"/>
    </source>
</evidence>
<dbReference type="FunCoup" id="A0A0C2TVZ9">
    <property type="interactions" value="689"/>
</dbReference>
<name>A0A0C2TVZ9_AMAMK</name>
<dbReference type="Pfam" id="PF08295">
    <property type="entry name" value="Sin3_corepress"/>
    <property type="match status" value="1"/>
</dbReference>
<dbReference type="Proteomes" id="UP000054549">
    <property type="component" value="Unassembled WGS sequence"/>
</dbReference>
<dbReference type="PROSITE" id="PS51477">
    <property type="entry name" value="PAH"/>
    <property type="match status" value="2"/>
</dbReference>
<evidence type="ECO:0000256" key="5">
    <source>
        <dbReference type="PROSITE-ProRule" id="PRU00810"/>
    </source>
</evidence>
<evidence type="ECO:0000256" key="6">
    <source>
        <dbReference type="SAM" id="MobiDB-lite"/>
    </source>
</evidence>
<feature type="compositionally biased region" description="Low complexity" evidence="6">
    <location>
        <begin position="797"/>
        <end position="807"/>
    </location>
</feature>
<evidence type="ECO:0000313" key="9">
    <source>
        <dbReference type="Proteomes" id="UP000054549"/>
    </source>
</evidence>
<dbReference type="GO" id="GO:0033698">
    <property type="term" value="C:Rpd3L complex"/>
    <property type="evidence" value="ECO:0007669"/>
    <property type="project" value="UniProtKB-ARBA"/>
</dbReference>
<dbReference type="InterPro" id="IPR036600">
    <property type="entry name" value="PAH_sf"/>
</dbReference>
<protein>
    <recommendedName>
        <fullName evidence="7">Histone deacetylase interacting domain-containing protein</fullName>
    </recommendedName>
</protein>
<comment type="subcellular location">
    <subcellularLocation>
        <location evidence="1 5">Nucleus</location>
    </subcellularLocation>
</comment>
<dbReference type="SMART" id="SM00761">
    <property type="entry name" value="HDAC_interact"/>
    <property type="match status" value="1"/>
</dbReference>
<organism evidence="8 9">
    <name type="scientific">Amanita muscaria (strain Koide BX008)</name>
    <dbReference type="NCBI Taxonomy" id="946122"/>
    <lineage>
        <taxon>Eukaryota</taxon>
        <taxon>Fungi</taxon>
        <taxon>Dikarya</taxon>
        <taxon>Basidiomycota</taxon>
        <taxon>Agaricomycotina</taxon>
        <taxon>Agaricomycetes</taxon>
        <taxon>Agaricomycetidae</taxon>
        <taxon>Agaricales</taxon>
        <taxon>Pluteineae</taxon>
        <taxon>Amanitaceae</taxon>
        <taxon>Amanita</taxon>
    </lineage>
</organism>
<dbReference type="SUPFAM" id="SSF47762">
    <property type="entry name" value="PAH2 domain"/>
    <property type="match status" value="3"/>
</dbReference>
<evidence type="ECO:0000256" key="1">
    <source>
        <dbReference type="ARBA" id="ARBA00004123"/>
    </source>
</evidence>